<organism evidence="7 8">
    <name type="scientific">Fusarium flagelliforme</name>
    <dbReference type="NCBI Taxonomy" id="2675880"/>
    <lineage>
        <taxon>Eukaryota</taxon>
        <taxon>Fungi</taxon>
        <taxon>Dikarya</taxon>
        <taxon>Ascomycota</taxon>
        <taxon>Pezizomycotina</taxon>
        <taxon>Sordariomycetes</taxon>
        <taxon>Hypocreomycetidae</taxon>
        <taxon>Hypocreales</taxon>
        <taxon>Nectriaceae</taxon>
        <taxon>Fusarium</taxon>
        <taxon>Fusarium incarnatum-equiseti species complex</taxon>
    </lineage>
</organism>
<dbReference type="GO" id="GO:0016020">
    <property type="term" value="C:membrane"/>
    <property type="evidence" value="ECO:0007669"/>
    <property type="project" value="UniProtKB-SubCell"/>
</dbReference>
<comment type="similarity">
    <text evidence="2">Belongs to the IFI6/IFI27 family.</text>
</comment>
<reference evidence="7 8" key="1">
    <citation type="journal article" date="2018" name="PLoS Pathog.">
        <title>Evolution of structural diversity of trichothecenes, a family of toxins produced by plant pathogenic and entomopathogenic fungi.</title>
        <authorList>
            <person name="Proctor R.H."/>
            <person name="McCormick S.P."/>
            <person name="Kim H.S."/>
            <person name="Cardoza R.E."/>
            <person name="Stanley A.M."/>
            <person name="Lindo L."/>
            <person name="Kelly A."/>
            <person name="Brown D.W."/>
            <person name="Lee T."/>
            <person name="Vaughan M.M."/>
            <person name="Alexander N.J."/>
            <person name="Busman M."/>
            <person name="Gutierrez S."/>
        </authorList>
    </citation>
    <scope>NUCLEOTIDE SEQUENCE [LARGE SCALE GENOMIC DNA]</scope>
    <source>
        <strain evidence="7 8">NRRL 13405</strain>
    </source>
</reference>
<evidence type="ECO:0000256" key="6">
    <source>
        <dbReference type="SAM" id="MobiDB-lite"/>
    </source>
</evidence>
<evidence type="ECO:0000256" key="1">
    <source>
        <dbReference type="ARBA" id="ARBA00004141"/>
    </source>
</evidence>
<dbReference type="PANTHER" id="PTHR16932">
    <property type="entry name" value="INTERFERON ALPHA-INDUCIBLE PROTEIN 27"/>
    <property type="match status" value="1"/>
</dbReference>
<feature type="region of interest" description="Disordered" evidence="6">
    <location>
        <begin position="181"/>
        <end position="201"/>
    </location>
</feature>
<name>A0A395M9C2_9HYPO</name>
<evidence type="ECO:0000313" key="7">
    <source>
        <dbReference type="EMBL" id="RFN44420.1"/>
    </source>
</evidence>
<proteinExistence type="inferred from homology"/>
<keyword evidence="8" id="KW-1185">Reference proteome</keyword>
<dbReference type="EMBL" id="PXXK01000432">
    <property type="protein sequence ID" value="RFN44420.1"/>
    <property type="molecule type" value="Genomic_DNA"/>
</dbReference>
<dbReference type="InterPro" id="IPR038213">
    <property type="entry name" value="IFI6/IFI27-like_sf"/>
</dbReference>
<dbReference type="Pfam" id="PF06140">
    <property type="entry name" value="Ifi-6-16"/>
    <property type="match status" value="1"/>
</dbReference>
<keyword evidence="3" id="KW-0812">Transmembrane</keyword>
<dbReference type="AlphaFoldDB" id="A0A395M9C2"/>
<accession>A0A395M9C2</accession>
<evidence type="ECO:0000256" key="5">
    <source>
        <dbReference type="ARBA" id="ARBA00023136"/>
    </source>
</evidence>
<dbReference type="InterPro" id="IPR009311">
    <property type="entry name" value="IFI6/IFI27-like"/>
</dbReference>
<dbReference type="PANTHER" id="PTHR16932:SF18">
    <property type="entry name" value="INTERFERON, ALPHA-INDUCIBLE PROTEIN 27-LIKE 2"/>
    <property type="match status" value="1"/>
</dbReference>
<keyword evidence="4" id="KW-1133">Transmembrane helix</keyword>
<keyword evidence="5" id="KW-0472">Membrane</keyword>
<dbReference type="Proteomes" id="UP000265631">
    <property type="component" value="Unassembled WGS sequence"/>
</dbReference>
<comment type="caution">
    <text evidence="7">The sequence shown here is derived from an EMBL/GenBank/DDBJ whole genome shotgun (WGS) entry which is preliminary data.</text>
</comment>
<protein>
    <submittedName>
        <fullName evidence="7">Uncharacterized protein</fullName>
    </submittedName>
</protein>
<evidence type="ECO:0000313" key="8">
    <source>
        <dbReference type="Proteomes" id="UP000265631"/>
    </source>
</evidence>
<evidence type="ECO:0000256" key="2">
    <source>
        <dbReference type="ARBA" id="ARBA00007262"/>
    </source>
</evidence>
<evidence type="ECO:0000256" key="3">
    <source>
        <dbReference type="ARBA" id="ARBA00022692"/>
    </source>
</evidence>
<dbReference type="Gene3D" id="6.10.110.10">
    <property type="match status" value="2"/>
</dbReference>
<gene>
    <name evidence="7" type="ORF">FIE12Z_11342</name>
</gene>
<evidence type="ECO:0000256" key="4">
    <source>
        <dbReference type="ARBA" id="ARBA00022989"/>
    </source>
</evidence>
<feature type="compositionally biased region" description="Polar residues" evidence="6">
    <location>
        <begin position="191"/>
        <end position="201"/>
    </location>
</feature>
<comment type="subcellular location">
    <subcellularLocation>
        <location evidence="1">Membrane</location>
        <topology evidence="1">Multi-pass membrane protein</topology>
    </subcellularLocation>
</comment>
<sequence length="201" mass="19938">MEYLGPVFTQLGWTPIGPQAETIAAWIQSLYGNVPARGIFAIVQSAQVEGYGVEVIEAAVGYLNKGYPLTHTSQLDKMPSQPKPSAVAAMVTGAAVVLVPAIVASPVLGILGLGGAGVAAGSAAAGIQSGIGSVAAGSLFATLQSAGAGGYGVAAVHGVVQAAGAVDMVLAKAKTLLKIDDEDSTGEQGSGDYNTTNEDVP</sequence>